<dbReference type="PANTHER" id="PTHR22761:SF18">
    <property type="entry name" value="SORTING PROTEIN SNF7 FAMILY PROTEIN, PUTATIVE (AFU_ORTHOLOGUE AFUA_2G16692)-RELATED"/>
    <property type="match status" value="1"/>
</dbReference>
<dbReference type="Gene3D" id="6.10.140.1230">
    <property type="match status" value="1"/>
</dbReference>
<proteinExistence type="predicted"/>
<dbReference type="Proteomes" id="UP000800200">
    <property type="component" value="Unassembled WGS sequence"/>
</dbReference>
<dbReference type="GO" id="GO:0009898">
    <property type="term" value="C:cytoplasmic side of plasma membrane"/>
    <property type="evidence" value="ECO:0007669"/>
    <property type="project" value="TreeGrafter"/>
</dbReference>
<feature type="region of interest" description="Disordered" evidence="1">
    <location>
        <begin position="419"/>
        <end position="468"/>
    </location>
</feature>
<evidence type="ECO:0000256" key="1">
    <source>
        <dbReference type="SAM" id="MobiDB-lite"/>
    </source>
</evidence>
<reference evidence="2" key="1">
    <citation type="journal article" date="2020" name="Stud. Mycol.">
        <title>101 Dothideomycetes genomes: a test case for predicting lifestyles and emergence of pathogens.</title>
        <authorList>
            <person name="Haridas S."/>
            <person name="Albert R."/>
            <person name="Binder M."/>
            <person name="Bloem J."/>
            <person name="Labutti K."/>
            <person name="Salamov A."/>
            <person name="Andreopoulos B."/>
            <person name="Baker S."/>
            <person name="Barry K."/>
            <person name="Bills G."/>
            <person name="Bluhm B."/>
            <person name="Cannon C."/>
            <person name="Castanera R."/>
            <person name="Culley D."/>
            <person name="Daum C."/>
            <person name="Ezra D."/>
            <person name="Gonzalez J."/>
            <person name="Henrissat B."/>
            <person name="Kuo A."/>
            <person name="Liang C."/>
            <person name="Lipzen A."/>
            <person name="Lutzoni F."/>
            <person name="Magnuson J."/>
            <person name="Mondo S."/>
            <person name="Nolan M."/>
            <person name="Ohm R."/>
            <person name="Pangilinan J."/>
            <person name="Park H.-J."/>
            <person name="Ramirez L."/>
            <person name="Alfaro M."/>
            <person name="Sun H."/>
            <person name="Tritt A."/>
            <person name="Yoshinaga Y."/>
            <person name="Zwiers L.-H."/>
            <person name="Turgeon B."/>
            <person name="Goodwin S."/>
            <person name="Spatafora J."/>
            <person name="Crous P."/>
            <person name="Grigoriev I."/>
        </authorList>
    </citation>
    <scope>NUCLEOTIDE SEQUENCE</scope>
    <source>
        <strain evidence="2">CBS 207.26</strain>
    </source>
</reference>
<dbReference type="Pfam" id="PF25880">
    <property type="entry name" value="WHD_CHMP7_1st"/>
    <property type="match status" value="1"/>
</dbReference>
<dbReference type="PANTHER" id="PTHR22761">
    <property type="entry name" value="CHARGED MULTIVESICULAR BODY PROTEIN"/>
    <property type="match status" value="1"/>
</dbReference>
<name>A0A6A6EDX3_9PEZI</name>
<dbReference type="GO" id="GO:0032511">
    <property type="term" value="P:late endosome to vacuole transport via multivesicular body sorting pathway"/>
    <property type="evidence" value="ECO:0007669"/>
    <property type="project" value="TreeGrafter"/>
</dbReference>
<dbReference type="AlphaFoldDB" id="A0A6A6EDX3"/>
<dbReference type="GO" id="GO:0005771">
    <property type="term" value="C:multivesicular body"/>
    <property type="evidence" value="ECO:0007669"/>
    <property type="project" value="TreeGrafter"/>
</dbReference>
<feature type="compositionally biased region" description="Basic and acidic residues" evidence="1">
    <location>
        <begin position="419"/>
        <end position="433"/>
    </location>
</feature>
<sequence length="468" mass="51454">MSELLDFILAHEDAFRSRSRMASLYSDFSSQLTTNPDGYHANIAAWKKALADAVRAGVIPAQGNTRDLLNIRTGDELARALQHREFGRPTCLPAVIHDAVAKKELIPLKAFMSSKDSVYKTSWIPSPWSVAKWGLRQLGVIGEPGFAEKLEVGNFVVLSNVETAANEILKKMASQKSSVDLILSRTTFITRFSHILSSASPLSQNDLNILLTYLARDRRAISFDARTIKFKPENEAVPVPITQEDSAIANLRDTITKINSQIPPLAEKIATLDAAAREAVKLKQTIRARGALRSKKITESALAQRTDTAIQLESVYVQLQQAADQVEIVQAMKASAAALKGLNQKVGGTEGVSDVVDALKEEMATADDISNIINESGQPIDESEVDEEFAALEKAEREKQEQEEAAKTAARLAELEAAEKKRKERRAADKEKEEEAELLQTSQDFARISFQETGSKDEPDKENKPVSA</sequence>
<dbReference type="GO" id="GO:0000815">
    <property type="term" value="C:ESCRT III complex"/>
    <property type="evidence" value="ECO:0007669"/>
    <property type="project" value="TreeGrafter"/>
</dbReference>
<feature type="compositionally biased region" description="Basic and acidic residues" evidence="1">
    <location>
        <begin position="454"/>
        <end position="468"/>
    </location>
</feature>
<evidence type="ECO:0008006" key="4">
    <source>
        <dbReference type="Google" id="ProtNLM"/>
    </source>
</evidence>
<gene>
    <name evidence="2" type="ORF">K469DRAFT_703825</name>
</gene>
<dbReference type="EMBL" id="ML994624">
    <property type="protein sequence ID" value="KAF2188320.1"/>
    <property type="molecule type" value="Genomic_DNA"/>
</dbReference>
<keyword evidence="3" id="KW-1185">Reference proteome</keyword>
<dbReference type="InterPro" id="IPR005024">
    <property type="entry name" value="Snf7_fam"/>
</dbReference>
<dbReference type="OrthoDB" id="10250120at2759"/>
<dbReference type="GO" id="GO:0006900">
    <property type="term" value="P:vesicle budding from membrane"/>
    <property type="evidence" value="ECO:0007669"/>
    <property type="project" value="TreeGrafter"/>
</dbReference>
<accession>A0A6A6EDX3</accession>
<protein>
    <recommendedName>
        <fullName evidence="4">Snf7-domain-containing protein</fullName>
    </recommendedName>
</protein>
<organism evidence="2 3">
    <name type="scientific">Zopfia rhizophila CBS 207.26</name>
    <dbReference type="NCBI Taxonomy" id="1314779"/>
    <lineage>
        <taxon>Eukaryota</taxon>
        <taxon>Fungi</taxon>
        <taxon>Dikarya</taxon>
        <taxon>Ascomycota</taxon>
        <taxon>Pezizomycotina</taxon>
        <taxon>Dothideomycetes</taxon>
        <taxon>Dothideomycetes incertae sedis</taxon>
        <taxon>Zopfiaceae</taxon>
        <taxon>Zopfia</taxon>
    </lineage>
</organism>
<dbReference type="Pfam" id="PF03357">
    <property type="entry name" value="Snf7"/>
    <property type="match status" value="1"/>
</dbReference>
<evidence type="ECO:0000313" key="2">
    <source>
        <dbReference type="EMBL" id="KAF2188320.1"/>
    </source>
</evidence>
<evidence type="ECO:0000313" key="3">
    <source>
        <dbReference type="Proteomes" id="UP000800200"/>
    </source>
</evidence>